<evidence type="ECO:0000313" key="2">
    <source>
        <dbReference type="EMBL" id="NRT88720.1"/>
    </source>
</evidence>
<dbReference type="AlphaFoldDB" id="A0AAX0B091"/>
<accession>A0AAX0B091</accession>
<organism evidence="2 3">
    <name type="scientific">Clostridium beijerinckii</name>
    <name type="common">Clostridium MP</name>
    <dbReference type="NCBI Taxonomy" id="1520"/>
    <lineage>
        <taxon>Bacteria</taxon>
        <taxon>Bacillati</taxon>
        <taxon>Bacillota</taxon>
        <taxon>Clostridia</taxon>
        <taxon>Eubacteriales</taxon>
        <taxon>Clostridiaceae</taxon>
        <taxon>Clostridium</taxon>
    </lineage>
</organism>
<dbReference type="Proteomes" id="UP001193748">
    <property type="component" value="Unassembled WGS sequence"/>
</dbReference>
<evidence type="ECO:0000259" key="1">
    <source>
        <dbReference type="Pfam" id="PF13643"/>
    </source>
</evidence>
<proteinExistence type="predicted"/>
<protein>
    <recommendedName>
        <fullName evidence="1">DUF4145 domain-containing protein</fullName>
    </recommendedName>
</protein>
<sequence>METYKGRTDYKGWQFTSFIDESSSKSYTCHYCNANTASTFGYWNIDEENFIFICPECGHPTYFDSSGTQYPGVAYGDKIKHIDNAAVEKLYEESRNCMANQCYTATVLCCRKLLMNVSVAKGAAEGLKFVQYVNYLEDNLFIPPTCRIWVDSIRTKGNEATHEIAIMNEREAKLILNFTSMLLKLIYEMPNSITEL</sequence>
<dbReference type="EMBL" id="JABSWW010000001">
    <property type="protein sequence ID" value="NRT88720.1"/>
    <property type="molecule type" value="Genomic_DNA"/>
</dbReference>
<reference evidence="2" key="1">
    <citation type="submission" date="2020-05" db="EMBL/GenBank/DDBJ databases">
        <authorList>
            <person name="Brown S."/>
            <person name="Huntemann M."/>
            <person name="Clum A."/>
            <person name="Spunde A."/>
            <person name="Palaniappan K."/>
            <person name="Ritter S."/>
            <person name="Mikhailova N."/>
            <person name="Chen I.-M."/>
            <person name="Stamatis D."/>
            <person name="Reddy T."/>
            <person name="O'Malley R."/>
            <person name="Daum C."/>
            <person name="Shapiro N."/>
            <person name="Ivanova N."/>
            <person name="Kyrpides N."/>
            <person name="Woyke T."/>
        </authorList>
    </citation>
    <scope>NUCLEOTIDE SEQUENCE</scope>
    <source>
        <strain evidence="2">DJ080</strain>
    </source>
</reference>
<reference evidence="2" key="2">
    <citation type="journal article" date="2022" name="Nat. Biotechnol.">
        <title>Carbon-negative production of acetone and isopropanol by gas fermentation at industrial pilot scale.</title>
        <authorList>
            <person name="Liew F.E."/>
            <person name="Nogle R."/>
            <person name="Abdalla T."/>
            <person name="Rasor B.J."/>
            <person name="Canter C."/>
            <person name="Jensen R.O."/>
            <person name="Wang L."/>
            <person name="Strutz J."/>
            <person name="Chirania P."/>
            <person name="De Tissera S."/>
            <person name="Mueller A.P."/>
            <person name="Ruan Z."/>
            <person name="Gao A."/>
            <person name="Tran L."/>
            <person name="Engle N.L."/>
            <person name="Bromley J.C."/>
            <person name="Daniell J."/>
            <person name="Conrado R."/>
            <person name="Tschaplinski T.J."/>
            <person name="Giannone R.J."/>
            <person name="Hettich R.L."/>
            <person name="Karim A.S."/>
            <person name="Simpson S.D."/>
            <person name="Brown S.D."/>
            <person name="Leang C."/>
            <person name="Jewett M.C."/>
            <person name="Kopke M."/>
        </authorList>
    </citation>
    <scope>NUCLEOTIDE SEQUENCE</scope>
    <source>
        <strain evidence="2">DJ080</strain>
    </source>
</reference>
<dbReference type="RefSeq" id="WP_173710923.1">
    <property type="nucleotide sequence ID" value="NZ_JABSWW010000001.1"/>
</dbReference>
<evidence type="ECO:0000313" key="3">
    <source>
        <dbReference type="Proteomes" id="UP001193748"/>
    </source>
</evidence>
<name>A0AAX0B091_CLOBE</name>
<dbReference type="InterPro" id="IPR025285">
    <property type="entry name" value="DUF4145"/>
</dbReference>
<feature type="domain" description="DUF4145" evidence="1">
    <location>
        <begin position="93"/>
        <end position="179"/>
    </location>
</feature>
<gene>
    <name evidence="2" type="ORF">B0H41_002399</name>
</gene>
<dbReference type="Pfam" id="PF13643">
    <property type="entry name" value="DUF4145"/>
    <property type="match status" value="1"/>
</dbReference>
<comment type="caution">
    <text evidence="2">The sequence shown here is derived from an EMBL/GenBank/DDBJ whole genome shotgun (WGS) entry which is preliminary data.</text>
</comment>